<evidence type="ECO:0000313" key="2">
    <source>
        <dbReference type="EMBL" id="CAA9542253.1"/>
    </source>
</evidence>
<name>A0A6J4U6M7_9ACTN</name>
<protein>
    <submittedName>
        <fullName evidence="2">Uncharacterized protein</fullName>
    </submittedName>
</protein>
<dbReference type="AlphaFoldDB" id="A0A6J4U6M7"/>
<reference evidence="2" key="1">
    <citation type="submission" date="2020-02" db="EMBL/GenBank/DDBJ databases">
        <authorList>
            <person name="Meier V. D."/>
        </authorList>
    </citation>
    <scope>NUCLEOTIDE SEQUENCE</scope>
    <source>
        <strain evidence="2">AVDCRST_MAG79</strain>
    </source>
</reference>
<feature type="transmembrane region" description="Helical" evidence="1">
    <location>
        <begin position="93"/>
        <end position="111"/>
    </location>
</feature>
<accession>A0A6J4U6M7</accession>
<gene>
    <name evidence="2" type="ORF">AVDCRST_MAG79-1963</name>
</gene>
<proteinExistence type="predicted"/>
<keyword evidence="1" id="KW-1133">Transmembrane helix</keyword>
<dbReference type="EMBL" id="CADCWC010000295">
    <property type="protein sequence ID" value="CAA9542253.1"/>
    <property type="molecule type" value="Genomic_DNA"/>
</dbReference>
<organism evidence="2">
    <name type="scientific">uncultured Thermoleophilia bacterium</name>
    <dbReference type="NCBI Taxonomy" id="1497501"/>
    <lineage>
        <taxon>Bacteria</taxon>
        <taxon>Bacillati</taxon>
        <taxon>Actinomycetota</taxon>
        <taxon>Thermoleophilia</taxon>
        <taxon>environmental samples</taxon>
    </lineage>
</organism>
<feature type="transmembrane region" description="Helical" evidence="1">
    <location>
        <begin position="34"/>
        <end position="52"/>
    </location>
</feature>
<sequence>MADRDRRLTVLACLAGLAAYGLLAFGVYVGGSDAQPFGVLAFVVPIVLGFTFGARPAALGASLPLLLLLPAEFVRRQDDTSSASASFTTETVYVVFVAVFLGFVAWFCGTLRDRYLLGRSG</sequence>
<keyword evidence="1" id="KW-0472">Membrane</keyword>
<evidence type="ECO:0000256" key="1">
    <source>
        <dbReference type="SAM" id="Phobius"/>
    </source>
</evidence>
<keyword evidence="1" id="KW-0812">Transmembrane</keyword>